<keyword evidence="7" id="KW-0732">Signal</keyword>
<dbReference type="Proteomes" id="UP000648984">
    <property type="component" value="Unassembled WGS sequence"/>
</dbReference>
<dbReference type="EC" id="3.4.21.107" evidence="4"/>
<dbReference type="SUPFAM" id="SSF50156">
    <property type="entry name" value="PDZ domain-like"/>
    <property type="match status" value="2"/>
</dbReference>
<dbReference type="PANTHER" id="PTHR22939">
    <property type="entry name" value="SERINE PROTEASE FAMILY S1C HTRA-RELATED"/>
    <property type="match status" value="1"/>
</dbReference>
<evidence type="ECO:0000259" key="14">
    <source>
        <dbReference type="PROSITE" id="PS50106"/>
    </source>
</evidence>
<dbReference type="Gene3D" id="2.30.42.10">
    <property type="match status" value="2"/>
</dbReference>
<evidence type="ECO:0000256" key="11">
    <source>
        <dbReference type="ARBA" id="ARBA00022825"/>
    </source>
</evidence>
<name>A0ABX1QCV2_9RHOO</name>
<gene>
    <name evidence="15" type="ORF">GPA25_10715</name>
</gene>
<protein>
    <recommendedName>
        <fullName evidence="5">Probable periplasmic serine endoprotease DegP-like</fullName>
        <ecNumber evidence="4">3.4.21.107</ecNumber>
    </recommendedName>
    <alternativeName>
        <fullName evidence="13">Protease Do</fullName>
    </alternativeName>
</protein>
<evidence type="ECO:0000256" key="10">
    <source>
        <dbReference type="ARBA" id="ARBA00022801"/>
    </source>
</evidence>
<evidence type="ECO:0000256" key="9">
    <source>
        <dbReference type="ARBA" id="ARBA00022764"/>
    </source>
</evidence>
<organism evidence="15 16">
    <name type="scientific">Aromatoleum diolicum</name>
    <dbReference type="NCBI Taxonomy" id="75796"/>
    <lineage>
        <taxon>Bacteria</taxon>
        <taxon>Pseudomonadati</taxon>
        <taxon>Pseudomonadota</taxon>
        <taxon>Betaproteobacteria</taxon>
        <taxon>Rhodocyclales</taxon>
        <taxon>Rhodocyclaceae</taxon>
        <taxon>Aromatoleum</taxon>
    </lineage>
</organism>
<feature type="domain" description="PDZ" evidence="14">
    <location>
        <begin position="288"/>
        <end position="379"/>
    </location>
</feature>
<keyword evidence="9" id="KW-0574">Periplasm</keyword>
<evidence type="ECO:0000256" key="3">
    <source>
        <dbReference type="ARBA" id="ARBA00010541"/>
    </source>
</evidence>
<dbReference type="Gene3D" id="2.40.10.120">
    <property type="match status" value="1"/>
</dbReference>
<evidence type="ECO:0000256" key="13">
    <source>
        <dbReference type="ARBA" id="ARBA00032850"/>
    </source>
</evidence>
<proteinExistence type="inferred from homology"/>
<dbReference type="CDD" id="cd10839">
    <property type="entry name" value="cpPDZ1_DegP-like"/>
    <property type="match status" value="1"/>
</dbReference>
<evidence type="ECO:0000256" key="8">
    <source>
        <dbReference type="ARBA" id="ARBA00022737"/>
    </source>
</evidence>
<dbReference type="RefSeq" id="WP_169260373.1">
    <property type="nucleotide sequence ID" value="NZ_WTVQ01000015.1"/>
</dbReference>
<dbReference type="NCBIfam" id="TIGR02037">
    <property type="entry name" value="degP_htrA_DO"/>
    <property type="match status" value="1"/>
</dbReference>
<evidence type="ECO:0000256" key="1">
    <source>
        <dbReference type="ARBA" id="ARBA00001772"/>
    </source>
</evidence>
<evidence type="ECO:0000256" key="2">
    <source>
        <dbReference type="ARBA" id="ARBA00004418"/>
    </source>
</evidence>
<dbReference type="InterPro" id="IPR036034">
    <property type="entry name" value="PDZ_sf"/>
</dbReference>
<dbReference type="InterPro" id="IPR041489">
    <property type="entry name" value="PDZ_6"/>
</dbReference>
<comment type="subcellular location">
    <subcellularLocation>
        <location evidence="2">Periplasm</location>
    </subcellularLocation>
</comment>
<dbReference type="Pfam" id="PF13365">
    <property type="entry name" value="Trypsin_2"/>
    <property type="match status" value="1"/>
</dbReference>
<evidence type="ECO:0000256" key="7">
    <source>
        <dbReference type="ARBA" id="ARBA00022729"/>
    </source>
</evidence>
<evidence type="ECO:0000313" key="15">
    <source>
        <dbReference type="EMBL" id="NMG75227.1"/>
    </source>
</evidence>
<dbReference type="SMART" id="SM00228">
    <property type="entry name" value="PDZ"/>
    <property type="match status" value="2"/>
</dbReference>
<dbReference type="InterPro" id="IPR001940">
    <property type="entry name" value="Peptidase_S1C"/>
</dbReference>
<evidence type="ECO:0000256" key="4">
    <source>
        <dbReference type="ARBA" id="ARBA00013035"/>
    </source>
</evidence>
<dbReference type="InterPro" id="IPR011782">
    <property type="entry name" value="Pept_S1C_Do"/>
</dbReference>
<dbReference type="PROSITE" id="PS50106">
    <property type="entry name" value="PDZ"/>
    <property type="match status" value="2"/>
</dbReference>
<accession>A0ABX1QCV2</accession>
<sequence length="493" mass="51213">MKSQAIKLSAIAAAVAAIFFGGYEAARSIQSAQAEAAPSATAAALATPSATRPVATVTLPNFNSIVEQFGPAVVNISVEGTVKTAARGQSPLGQLDPDDPFSEFFRRFGPQFRMPPGEQITHGQGSGFIVSADGIILTNAHVVADAKHVTVKLTDKREFSAKVIGFDKPTDVAVLRIDAHDLPTVPLGDPAETRVGDWVLAIGSPFGFENSVTAGIVSAKSRSLPDEGYVPFIQTDVAINPGNSGGPLLNLKGEVVGINSQIYSRSGGYQGVSFAIPINVAAHVKDQLITHGKVTRGRLGVAIQDLNQGLAESFGLDTSRGALISHVENDSPAAKAGLEAGDVILKIDGEPVASSAELPPKVAATSPGKPVTLEVWHKGKARSVTVTVGEQKPAKVASDDDVQADRGRLGVAVRPLTQEEQRQAETEGGLLVLDAGGPAARAGIQQGDVILAVNGKPVSGVDELRELLAGVGKHVALLIQREDAHIFVPIELS</sequence>
<feature type="domain" description="PDZ" evidence="14">
    <location>
        <begin position="403"/>
        <end position="483"/>
    </location>
</feature>
<keyword evidence="11" id="KW-0720">Serine protease</keyword>
<comment type="similarity">
    <text evidence="3">Belongs to the peptidase S1C family.</text>
</comment>
<dbReference type="PANTHER" id="PTHR22939:SF130">
    <property type="entry name" value="PERIPLASMIC SERINE ENDOPROTEASE DEGP-LIKE-RELATED"/>
    <property type="match status" value="1"/>
</dbReference>
<keyword evidence="10" id="KW-0378">Hydrolase</keyword>
<comment type="catalytic activity">
    <reaction evidence="1">
        <text>Acts on substrates that are at least partially unfolded. The cleavage site P1 residue is normally between a pair of hydrophobic residues, such as Val-|-Val.</text>
        <dbReference type="EC" id="3.4.21.107"/>
    </reaction>
</comment>
<evidence type="ECO:0000256" key="5">
    <source>
        <dbReference type="ARBA" id="ARBA00013958"/>
    </source>
</evidence>
<keyword evidence="16" id="KW-1185">Reference proteome</keyword>
<dbReference type="Pfam" id="PF17820">
    <property type="entry name" value="PDZ_6"/>
    <property type="match status" value="1"/>
</dbReference>
<dbReference type="Pfam" id="PF13180">
    <property type="entry name" value="PDZ_2"/>
    <property type="match status" value="1"/>
</dbReference>
<evidence type="ECO:0000256" key="12">
    <source>
        <dbReference type="ARBA" id="ARBA00023016"/>
    </source>
</evidence>
<dbReference type="EMBL" id="WTVQ01000015">
    <property type="protein sequence ID" value="NMG75227.1"/>
    <property type="molecule type" value="Genomic_DNA"/>
</dbReference>
<dbReference type="InterPro" id="IPR009003">
    <property type="entry name" value="Peptidase_S1_PA"/>
</dbReference>
<keyword evidence="6" id="KW-0645">Protease</keyword>
<comment type="caution">
    <text evidence="15">The sequence shown here is derived from an EMBL/GenBank/DDBJ whole genome shotgun (WGS) entry which is preliminary data.</text>
</comment>
<keyword evidence="12" id="KW-0346">Stress response</keyword>
<dbReference type="SUPFAM" id="SSF50494">
    <property type="entry name" value="Trypsin-like serine proteases"/>
    <property type="match status" value="1"/>
</dbReference>
<dbReference type="PRINTS" id="PR00834">
    <property type="entry name" value="PROTEASES2C"/>
</dbReference>
<evidence type="ECO:0000256" key="6">
    <source>
        <dbReference type="ARBA" id="ARBA00022670"/>
    </source>
</evidence>
<evidence type="ECO:0000313" key="16">
    <source>
        <dbReference type="Proteomes" id="UP000648984"/>
    </source>
</evidence>
<dbReference type="InterPro" id="IPR001478">
    <property type="entry name" value="PDZ"/>
</dbReference>
<keyword evidence="8" id="KW-0677">Repeat</keyword>
<reference evidence="15 16" key="1">
    <citation type="submission" date="2019-12" db="EMBL/GenBank/DDBJ databases">
        <title>Comparative genomics gives insights into the taxonomy of the Azoarcus-Aromatoleum group and reveals separate origins of nif in the plant-associated Azoarcus and non-plant-associated Aromatoleum sub-groups.</title>
        <authorList>
            <person name="Lafos M."/>
            <person name="Maluk M."/>
            <person name="Batista M."/>
            <person name="Junghare M."/>
            <person name="Carmona M."/>
            <person name="Faoro H."/>
            <person name="Cruz L.M."/>
            <person name="Battistoni F."/>
            <person name="De Souza E."/>
            <person name="Pedrosa F."/>
            <person name="Chen W.-M."/>
            <person name="Poole P.S."/>
            <person name="Dixon R.A."/>
            <person name="James E.K."/>
        </authorList>
    </citation>
    <scope>NUCLEOTIDE SEQUENCE [LARGE SCALE GENOMIC DNA]</scope>
    <source>
        <strain evidence="15 16">22Lin</strain>
    </source>
</reference>